<proteinExistence type="predicted"/>
<organism evidence="1">
    <name type="scientific">Arundo donax</name>
    <name type="common">Giant reed</name>
    <name type="synonym">Donax arundinaceus</name>
    <dbReference type="NCBI Taxonomy" id="35708"/>
    <lineage>
        <taxon>Eukaryota</taxon>
        <taxon>Viridiplantae</taxon>
        <taxon>Streptophyta</taxon>
        <taxon>Embryophyta</taxon>
        <taxon>Tracheophyta</taxon>
        <taxon>Spermatophyta</taxon>
        <taxon>Magnoliopsida</taxon>
        <taxon>Liliopsida</taxon>
        <taxon>Poales</taxon>
        <taxon>Poaceae</taxon>
        <taxon>PACMAD clade</taxon>
        <taxon>Arundinoideae</taxon>
        <taxon>Arundineae</taxon>
        <taxon>Arundo</taxon>
    </lineage>
</organism>
<name>A0A0A9A076_ARUDO</name>
<protein>
    <submittedName>
        <fullName evidence="1">Uncharacterized protein</fullName>
    </submittedName>
</protein>
<dbReference type="EMBL" id="GBRH01252861">
    <property type="protein sequence ID" value="JAD45034.1"/>
    <property type="molecule type" value="Transcribed_RNA"/>
</dbReference>
<reference evidence="1" key="1">
    <citation type="submission" date="2014-09" db="EMBL/GenBank/DDBJ databases">
        <authorList>
            <person name="Magalhaes I.L.F."/>
            <person name="Oliveira U."/>
            <person name="Santos F.R."/>
            <person name="Vidigal T.H.D.A."/>
            <person name="Brescovit A.D."/>
            <person name="Santos A.J."/>
        </authorList>
    </citation>
    <scope>NUCLEOTIDE SEQUENCE</scope>
    <source>
        <tissue evidence="1">Shoot tissue taken approximately 20 cm above the soil surface</tissue>
    </source>
</reference>
<accession>A0A0A9A076</accession>
<dbReference type="AlphaFoldDB" id="A0A0A9A076"/>
<evidence type="ECO:0000313" key="1">
    <source>
        <dbReference type="EMBL" id="JAD45034.1"/>
    </source>
</evidence>
<reference evidence="1" key="2">
    <citation type="journal article" date="2015" name="Data Brief">
        <title>Shoot transcriptome of the giant reed, Arundo donax.</title>
        <authorList>
            <person name="Barrero R.A."/>
            <person name="Guerrero F.D."/>
            <person name="Moolhuijzen P."/>
            <person name="Goolsby J.A."/>
            <person name="Tidwell J."/>
            <person name="Bellgard S.E."/>
            <person name="Bellgard M.I."/>
        </authorList>
    </citation>
    <scope>NUCLEOTIDE SEQUENCE</scope>
    <source>
        <tissue evidence="1">Shoot tissue taken approximately 20 cm above the soil surface</tissue>
    </source>
</reference>
<sequence>MIPPYFFVLFHKPIAYKMLRFDACLFPRTISKFFARAQYLISFL</sequence>